<comment type="similarity">
    <text evidence="1">Belongs to the herpesviridae UL24 family.</text>
</comment>
<protein>
    <recommendedName>
        <fullName evidence="2">Protein UL24 homolog</fullName>
    </recommendedName>
</protein>
<evidence type="ECO:0000256" key="2">
    <source>
        <dbReference type="ARBA" id="ARBA00016925"/>
    </source>
</evidence>
<dbReference type="EMBL" id="MF431611">
    <property type="protein sequence ID" value="AUS94691.1"/>
    <property type="molecule type" value="Genomic_DNA"/>
</dbReference>
<dbReference type="RefSeq" id="YP_010795078.1">
    <property type="nucleotide sequence ID" value="NC_075566.1"/>
</dbReference>
<evidence type="ECO:0000313" key="3">
    <source>
        <dbReference type="EMBL" id="AUS94691.1"/>
    </source>
</evidence>
<dbReference type="KEGG" id="vg:80532095"/>
<evidence type="ECO:0000313" key="4">
    <source>
        <dbReference type="Proteomes" id="UP000326551"/>
    </source>
</evidence>
<dbReference type="GeneID" id="80532095"/>
<name>A0A2N9QVB6_9ALPH</name>
<dbReference type="Pfam" id="PF01646">
    <property type="entry name" value="Herpes_UL24"/>
    <property type="match status" value="1"/>
</dbReference>
<gene>
    <name evidence="3" type="primary">ORF37</name>
</gene>
<evidence type="ECO:0000256" key="1">
    <source>
        <dbReference type="ARBA" id="ARBA00010536"/>
    </source>
</evidence>
<accession>A0A2N9QVB6</accession>
<dbReference type="InterPro" id="IPR002580">
    <property type="entry name" value="Herpes_UL24"/>
</dbReference>
<dbReference type="Proteomes" id="UP000326551">
    <property type="component" value="Segment"/>
</dbReference>
<reference evidence="3 4" key="1">
    <citation type="journal article" date="2018" name="PLoS ONE">
        <title>Equid herpesvirus 8: Complete genome sequence and association with abortion in mares.</title>
        <authorList>
            <person name="Garvey M."/>
            <person name="Suarez N.M."/>
            <person name="Kerr K."/>
            <person name="Hector R."/>
            <person name="Moloney-Quinn L."/>
            <person name="Arkins S."/>
            <person name="Davison A.J."/>
            <person name="Cullinane A."/>
        </authorList>
    </citation>
    <scope>NUCLEOTIDE SEQUENCE [LARGE SCALE GENOMIC DNA]</scope>
    <source>
        <strain evidence="3 4">EHV-8/IR/2003/19</strain>
    </source>
</reference>
<organism evidence="3 4">
    <name type="scientific">Equid alphaherpesvirus 8</name>
    <dbReference type="NCBI Taxonomy" id="39637"/>
    <lineage>
        <taxon>Viruses</taxon>
        <taxon>Duplodnaviria</taxon>
        <taxon>Heunggongvirae</taxon>
        <taxon>Peploviricota</taxon>
        <taxon>Herviviricetes</taxon>
        <taxon>Herpesvirales</taxon>
        <taxon>Orthoherpesviridae</taxon>
        <taxon>Alphaherpesvirinae</taxon>
        <taxon>Varicellovirus</taxon>
        <taxon>Varicellovirus equidalpha8</taxon>
    </lineage>
</organism>
<sequence length="273" mass="29531">MKRRQRLTARSRLRAGIRCHNRFYNAMVQDLASAKRNGVYGERLAPLFSELVPAETLKTALGVSLAFEVNLGQRRPDCVCTVQFGKGSDAKGVCILIELKTCRFSKNMNTASKNLQRKGGIRQLHDSCRLLARTLPPGSGEIVLAPVLVFIAQRGMRVLRVTRLSPQVVYSNAAVLSCTISRLAEYAPPVSAKSTKRRCVTKGNKAKAFSTETTKVDPVPPITPAQQSAAAAVVSLFPVAVQANTTNAAAVHQPVAVSHVNPLAWVASLFSPK</sequence>
<proteinExistence type="inferred from homology"/>
<keyword evidence="4" id="KW-1185">Reference proteome</keyword>